<dbReference type="InterPro" id="IPR004474">
    <property type="entry name" value="LytR_CpsA_psr"/>
</dbReference>
<comment type="similarity">
    <text evidence="1">Belongs to the LytR/CpsA/Psr (LCP) family.</text>
</comment>
<dbReference type="RefSeq" id="WP_249281675.1">
    <property type="nucleotide sequence ID" value="NZ_JACRST010000001.1"/>
</dbReference>
<dbReference type="AlphaFoldDB" id="A0A926HZ41"/>
<dbReference type="PANTHER" id="PTHR33392">
    <property type="entry name" value="POLYISOPRENYL-TEICHOIC ACID--PEPTIDOGLYCAN TEICHOIC ACID TRANSFERASE TAGU"/>
    <property type="match status" value="1"/>
</dbReference>
<comment type="caution">
    <text evidence="4">The sequence shown here is derived from an EMBL/GenBank/DDBJ whole genome shotgun (WGS) entry which is preliminary data.</text>
</comment>
<dbReference type="NCBIfam" id="TIGR00350">
    <property type="entry name" value="lytR_cpsA_psr"/>
    <property type="match status" value="1"/>
</dbReference>
<feature type="region of interest" description="Disordered" evidence="2">
    <location>
        <begin position="315"/>
        <end position="356"/>
    </location>
</feature>
<evidence type="ECO:0000313" key="5">
    <source>
        <dbReference type="Proteomes" id="UP000653127"/>
    </source>
</evidence>
<proteinExistence type="inferred from homology"/>
<evidence type="ECO:0000313" key="4">
    <source>
        <dbReference type="EMBL" id="MBC8545522.1"/>
    </source>
</evidence>
<dbReference type="Proteomes" id="UP000653127">
    <property type="component" value="Unassembled WGS sequence"/>
</dbReference>
<accession>A0A926HZ41</accession>
<dbReference type="Gene3D" id="3.40.630.190">
    <property type="entry name" value="LCP protein"/>
    <property type="match status" value="1"/>
</dbReference>
<evidence type="ECO:0000256" key="1">
    <source>
        <dbReference type="ARBA" id="ARBA00006068"/>
    </source>
</evidence>
<feature type="region of interest" description="Disordered" evidence="2">
    <location>
        <begin position="37"/>
        <end position="60"/>
    </location>
</feature>
<name>A0A926HZ41_9FIRM</name>
<dbReference type="Pfam" id="PF03816">
    <property type="entry name" value="LytR_cpsA_psr"/>
    <property type="match status" value="1"/>
</dbReference>
<feature type="domain" description="Cell envelope-related transcriptional attenuator" evidence="3">
    <location>
        <begin position="83"/>
        <end position="228"/>
    </location>
</feature>
<reference evidence="4" key="1">
    <citation type="submission" date="2020-08" db="EMBL/GenBank/DDBJ databases">
        <title>Genome public.</title>
        <authorList>
            <person name="Liu C."/>
            <person name="Sun Q."/>
        </authorList>
    </citation>
    <scope>NUCLEOTIDE SEQUENCE</scope>
    <source>
        <strain evidence="4">NSJ-31</strain>
    </source>
</reference>
<dbReference type="EMBL" id="JACRST010000001">
    <property type="protein sequence ID" value="MBC8545522.1"/>
    <property type="molecule type" value="Genomic_DNA"/>
</dbReference>
<evidence type="ECO:0000256" key="2">
    <source>
        <dbReference type="SAM" id="MobiDB-lite"/>
    </source>
</evidence>
<organism evidence="4 5">
    <name type="scientific">Ligaoa zhengdingensis</name>
    <dbReference type="NCBI Taxonomy" id="2763658"/>
    <lineage>
        <taxon>Bacteria</taxon>
        <taxon>Bacillati</taxon>
        <taxon>Bacillota</taxon>
        <taxon>Clostridia</taxon>
        <taxon>Eubacteriales</taxon>
        <taxon>Oscillospiraceae</taxon>
        <taxon>Ligaoa</taxon>
    </lineage>
</organism>
<sequence>MSRLSPTSKRWILAGGIAALAVVPLLAWGIAVGLRDREPPPSEDSSPSSSDVSREESQIELEPVSDDALNILVCGLDDAAGLTDVIVVVNFDVRAGKINALQIPRDTYIGDDYKTGKINQVYFTHRNDDEPIRGLIGVVEEQLRLPIDHYVTITLQGFRDMVDALGGVEIDVPQRIEFLPGKVIEPGKQHLNGEQAEWFVRYRAGYPTGDIGRINAQKLMIDALVQAVRDKGRTKMLLLATQNFDKITTDLPLTRALSLANEAFSVENQNIQIFTVEGSGKMHNGFAVYEANRAQLTELLNTYFRPYGQAVDYLPIPSVPAPPPYQEETETPPNPDGLVEEPESSGEGGLEEFPID</sequence>
<dbReference type="PANTHER" id="PTHR33392:SF6">
    <property type="entry name" value="POLYISOPRENYL-TEICHOIC ACID--PEPTIDOGLYCAN TEICHOIC ACID TRANSFERASE TAGU"/>
    <property type="match status" value="1"/>
</dbReference>
<evidence type="ECO:0000259" key="3">
    <source>
        <dbReference type="Pfam" id="PF03816"/>
    </source>
</evidence>
<dbReference type="InterPro" id="IPR050922">
    <property type="entry name" value="LytR/CpsA/Psr_CW_biosynth"/>
</dbReference>
<gene>
    <name evidence="4" type="ORF">H8711_01040</name>
</gene>
<keyword evidence="5" id="KW-1185">Reference proteome</keyword>
<protein>
    <submittedName>
        <fullName evidence="4">LCP family protein</fullName>
    </submittedName>
</protein>
<feature type="compositionally biased region" description="Acidic residues" evidence="2">
    <location>
        <begin position="338"/>
        <end position="356"/>
    </location>
</feature>